<sequence>MPTHLSHLFSTPAQPQPQPQPQPQQQWSLQSNLTRVNKKPPKLRILDLARHYDHTLQPDNRPLLPRTLETKITHPSLSTVGKRQDASSHKRHLAQRTARACLRTLPFARPHPRRRPPPAHTE</sequence>
<name>A0A6A6XXL9_9PLEO</name>
<evidence type="ECO:0000313" key="3">
    <source>
        <dbReference type="Proteomes" id="UP000799757"/>
    </source>
</evidence>
<feature type="compositionally biased region" description="Basic residues" evidence="1">
    <location>
        <begin position="110"/>
        <end position="122"/>
    </location>
</feature>
<protein>
    <submittedName>
        <fullName evidence="2">Uncharacterized protein</fullName>
    </submittedName>
</protein>
<accession>A0A6A6XXL9</accession>
<evidence type="ECO:0000313" key="2">
    <source>
        <dbReference type="EMBL" id="KAF2801129.1"/>
    </source>
</evidence>
<feature type="region of interest" description="Disordered" evidence="1">
    <location>
        <begin position="1"/>
        <end position="38"/>
    </location>
</feature>
<dbReference type="EMBL" id="MU001738">
    <property type="protein sequence ID" value="KAF2801129.1"/>
    <property type="molecule type" value="Genomic_DNA"/>
</dbReference>
<reference evidence="2" key="1">
    <citation type="journal article" date="2020" name="Stud. Mycol.">
        <title>101 Dothideomycetes genomes: a test case for predicting lifestyles and emergence of pathogens.</title>
        <authorList>
            <person name="Haridas S."/>
            <person name="Albert R."/>
            <person name="Binder M."/>
            <person name="Bloem J."/>
            <person name="Labutti K."/>
            <person name="Salamov A."/>
            <person name="Andreopoulos B."/>
            <person name="Baker S."/>
            <person name="Barry K."/>
            <person name="Bills G."/>
            <person name="Bluhm B."/>
            <person name="Cannon C."/>
            <person name="Castanera R."/>
            <person name="Culley D."/>
            <person name="Daum C."/>
            <person name="Ezra D."/>
            <person name="Gonzalez J."/>
            <person name="Henrissat B."/>
            <person name="Kuo A."/>
            <person name="Liang C."/>
            <person name="Lipzen A."/>
            <person name="Lutzoni F."/>
            <person name="Magnuson J."/>
            <person name="Mondo S."/>
            <person name="Nolan M."/>
            <person name="Ohm R."/>
            <person name="Pangilinan J."/>
            <person name="Park H.-J."/>
            <person name="Ramirez L."/>
            <person name="Alfaro M."/>
            <person name="Sun H."/>
            <person name="Tritt A."/>
            <person name="Yoshinaga Y."/>
            <person name="Zwiers L.-H."/>
            <person name="Turgeon B."/>
            <person name="Goodwin S."/>
            <person name="Spatafora J."/>
            <person name="Crous P."/>
            <person name="Grigoriev I."/>
        </authorList>
    </citation>
    <scope>NUCLEOTIDE SEQUENCE</scope>
    <source>
        <strain evidence="2">CBS 109.77</strain>
    </source>
</reference>
<evidence type="ECO:0000256" key="1">
    <source>
        <dbReference type="SAM" id="MobiDB-lite"/>
    </source>
</evidence>
<dbReference type="AlphaFoldDB" id="A0A6A6XXL9"/>
<proteinExistence type="predicted"/>
<gene>
    <name evidence="2" type="ORF">K505DRAFT_215</name>
</gene>
<feature type="region of interest" description="Disordered" evidence="1">
    <location>
        <begin position="77"/>
        <end position="96"/>
    </location>
</feature>
<dbReference type="Proteomes" id="UP000799757">
    <property type="component" value="Unassembled WGS sequence"/>
</dbReference>
<keyword evidence="3" id="KW-1185">Reference proteome</keyword>
<feature type="region of interest" description="Disordered" evidence="1">
    <location>
        <begin position="103"/>
        <end position="122"/>
    </location>
</feature>
<organism evidence="2 3">
    <name type="scientific">Melanomma pulvis-pyrius CBS 109.77</name>
    <dbReference type="NCBI Taxonomy" id="1314802"/>
    <lineage>
        <taxon>Eukaryota</taxon>
        <taxon>Fungi</taxon>
        <taxon>Dikarya</taxon>
        <taxon>Ascomycota</taxon>
        <taxon>Pezizomycotina</taxon>
        <taxon>Dothideomycetes</taxon>
        <taxon>Pleosporomycetidae</taxon>
        <taxon>Pleosporales</taxon>
        <taxon>Melanommataceae</taxon>
        <taxon>Melanomma</taxon>
    </lineage>
</organism>